<protein>
    <submittedName>
        <fullName evidence="2">Uncharacterized protein</fullName>
    </submittedName>
</protein>
<evidence type="ECO:0000256" key="1">
    <source>
        <dbReference type="SAM" id="SignalP"/>
    </source>
</evidence>
<comment type="caution">
    <text evidence="2">The sequence shown here is derived from an EMBL/GenBank/DDBJ whole genome shotgun (WGS) entry which is preliminary data.</text>
</comment>
<dbReference type="EMBL" id="LUKE01000003">
    <property type="protein sequence ID" value="KYG64029.1"/>
    <property type="molecule type" value="Genomic_DNA"/>
</dbReference>
<feature type="signal peptide" evidence="1">
    <location>
        <begin position="1"/>
        <end position="19"/>
    </location>
</feature>
<reference evidence="2 3" key="1">
    <citation type="submission" date="2016-03" db="EMBL/GenBank/DDBJ databases">
        <authorList>
            <person name="Ploux O."/>
        </authorList>
    </citation>
    <scope>NUCLEOTIDE SEQUENCE [LARGE SCALE GENOMIC DNA]</scope>
    <source>
        <strain evidence="2 3">R0</strain>
    </source>
</reference>
<dbReference type="RefSeq" id="WP_061835995.1">
    <property type="nucleotide sequence ID" value="NZ_LUKE01000003.1"/>
</dbReference>
<proteinExistence type="predicted"/>
<evidence type="ECO:0000313" key="2">
    <source>
        <dbReference type="EMBL" id="KYG64029.1"/>
    </source>
</evidence>
<sequence length="125" mass="13663">MKALIFTVLGLLIGTQSMAAEPTLTCKLVSGKDVHSVSLELKEGYTYQDEYTTTGEDFDLGLVLDSDCAGRECQASLVITSQIVEDEVGSTGFKFQKSAEGVVYKEKLENVPDKRKYTLICTIVP</sequence>
<name>A0A150WJU4_BDEBC</name>
<gene>
    <name evidence="2" type="ORF">AZI86_14575</name>
</gene>
<keyword evidence="3" id="KW-1185">Reference proteome</keyword>
<keyword evidence="1" id="KW-0732">Signal</keyword>
<organism evidence="2 3">
    <name type="scientific">Bdellovibrio bacteriovorus</name>
    <dbReference type="NCBI Taxonomy" id="959"/>
    <lineage>
        <taxon>Bacteria</taxon>
        <taxon>Pseudomonadati</taxon>
        <taxon>Bdellovibrionota</taxon>
        <taxon>Bdellovibrionia</taxon>
        <taxon>Bdellovibrionales</taxon>
        <taxon>Pseudobdellovibrionaceae</taxon>
        <taxon>Bdellovibrio</taxon>
    </lineage>
</organism>
<dbReference type="AlphaFoldDB" id="A0A150WJU4"/>
<dbReference type="Proteomes" id="UP000075320">
    <property type="component" value="Unassembled WGS sequence"/>
</dbReference>
<feature type="chain" id="PRO_5007573032" evidence="1">
    <location>
        <begin position="20"/>
        <end position="125"/>
    </location>
</feature>
<accession>A0A150WJU4</accession>
<evidence type="ECO:0000313" key="3">
    <source>
        <dbReference type="Proteomes" id="UP000075320"/>
    </source>
</evidence>